<evidence type="ECO:0000313" key="2">
    <source>
        <dbReference type="Proteomes" id="UP000814243"/>
    </source>
</evidence>
<gene>
    <name evidence="1" type="ORF">HF086_002877</name>
</gene>
<protein>
    <submittedName>
        <fullName evidence="1">Uncharacterized protein</fullName>
    </submittedName>
</protein>
<dbReference type="AlphaFoldDB" id="A0A922M9C8"/>
<evidence type="ECO:0000313" key="1">
    <source>
        <dbReference type="EMBL" id="KAH9632242.1"/>
    </source>
</evidence>
<accession>A0A922M9C8</accession>
<organism evidence="1 2">
    <name type="scientific">Spodoptera exigua</name>
    <name type="common">Beet armyworm</name>
    <name type="synonym">Noctua fulgens</name>
    <dbReference type="NCBI Taxonomy" id="7107"/>
    <lineage>
        <taxon>Eukaryota</taxon>
        <taxon>Metazoa</taxon>
        <taxon>Ecdysozoa</taxon>
        <taxon>Arthropoda</taxon>
        <taxon>Hexapoda</taxon>
        <taxon>Insecta</taxon>
        <taxon>Pterygota</taxon>
        <taxon>Neoptera</taxon>
        <taxon>Endopterygota</taxon>
        <taxon>Lepidoptera</taxon>
        <taxon>Glossata</taxon>
        <taxon>Ditrysia</taxon>
        <taxon>Noctuoidea</taxon>
        <taxon>Noctuidae</taxon>
        <taxon>Amphipyrinae</taxon>
        <taxon>Spodoptera</taxon>
    </lineage>
</organism>
<name>A0A922M9C8_SPOEX</name>
<reference evidence="1" key="1">
    <citation type="journal article" date="2021" name="G3 (Bethesda)">
        <title>Genome and transcriptome analysis of the beet armyworm Spodoptera exigua reveals targets for pest control. .</title>
        <authorList>
            <person name="Simon S."/>
            <person name="Breeschoten T."/>
            <person name="Jansen H.J."/>
            <person name="Dirks R.P."/>
            <person name="Schranz M.E."/>
            <person name="Ros V.I.D."/>
        </authorList>
    </citation>
    <scope>NUCLEOTIDE SEQUENCE</scope>
    <source>
        <strain evidence="1">TB_SE_WUR_2020</strain>
    </source>
</reference>
<sequence length="162" mass="18770">MVPPKGVREETKTKPQKKTVNQVQQFLMCQINLTYVFEPVAGPSRIPLREHNANITPTKSEFFVSSKQEGDQKSKMLIRKLKNMKEILNTKISATFALLLQGELQNYKRKKAGRRWNMEAKIQKVTNMLHIVEENDLFTSTQHIKIPLKQIYHECGDTQNTT</sequence>
<proteinExistence type="predicted"/>
<comment type="caution">
    <text evidence="1">The sequence shown here is derived from an EMBL/GenBank/DDBJ whole genome shotgun (WGS) entry which is preliminary data.</text>
</comment>
<dbReference type="EMBL" id="JACEFF010000719">
    <property type="protein sequence ID" value="KAH9632242.1"/>
    <property type="molecule type" value="Genomic_DNA"/>
</dbReference>
<dbReference type="Proteomes" id="UP000814243">
    <property type="component" value="Unassembled WGS sequence"/>
</dbReference>